<gene>
    <name evidence="12" type="ORF">ACFOOG_01260</name>
</gene>
<dbReference type="Pfam" id="PF03544">
    <property type="entry name" value="TonB_C"/>
    <property type="match status" value="1"/>
</dbReference>
<dbReference type="SUPFAM" id="SSF74653">
    <property type="entry name" value="TolA/TonB C-terminal domain"/>
    <property type="match status" value="1"/>
</dbReference>
<evidence type="ECO:0000256" key="1">
    <source>
        <dbReference type="ARBA" id="ARBA00004383"/>
    </source>
</evidence>
<feature type="domain" description="TonB C-terminal" evidence="11">
    <location>
        <begin position="193"/>
        <end position="292"/>
    </location>
</feature>
<evidence type="ECO:0000256" key="7">
    <source>
        <dbReference type="ARBA" id="ARBA00022927"/>
    </source>
</evidence>
<reference evidence="13" key="1">
    <citation type="journal article" date="2019" name="Int. J. Syst. Evol. Microbiol.">
        <title>The Global Catalogue of Microorganisms (GCM) 10K type strain sequencing project: providing services to taxonomists for standard genome sequencing and annotation.</title>
        <authorList>
            <consortium name="The Broad Institute Genomics Platform"/>
            <consortium name="The Broad Institute Genome Sequencing Center for Infectious Disease"/>
            <person name="Wu L."/>
            <person name="Ma J."/>
        </authorList>
    </citation>
    <scope>NUCLEOTIDE SEQUENCE [LARGE SCALE GENOMIC DNA]</scope>
    <source>
        <strain evidence="13">IBRC 10765</strain>
    </source>
</reference>
<protein>
    <submittedName>
        <fullName evidence="12">Energy transducer TonB</fullName>
    </submittedName>
</protein>
<dbReference type="NCBIfam" id="TIGR01352">
    <property type="entry name" value="tonB_Cterm"/>
    <property type="match status" value="1"/>
</dbReference>
<comment type="caution">
    <text evidence="12">The sequence shown here is derived from an EMBL/GenBank/DDBJ whole genome shotgun (WGS) entry which is preliminary data.</text>
</comment>
<dbReference type="RefSeq" id="WP_380692602.1">
    <property type="nucleotide sequence ID" value="NZ_JBHRYR010000002.1"/>
</dbReference>
<evidence type="ECO:0000313" key="12">
    <source>
        <dbReference type="EMBL" id="MFC3851446.1"/>
    </source>
</evidence>
<dbReference type="InterPro" id="IPR051045">
    <property type="entry name" value="TonB-dependent_transducer"/>
</dbReference>
<dbReference type="InterPro" id="IPR006260">
    <property type="entry name" value="TonB/TolA_C"/>
</dbReference>
<dbReference type="InterPro" id="IPR037682">
    <property type="entry name" value="TonB_C"/>
</dbReference>
<organism evidence="12 13">
    <name type="scientific">Saccharospirillum mangrovi</name>
    <dbReference type="NCBI Taxonomy" id="2161747"/>
    <lineage>
        <taxon>Bacteria</taxon>
        <taxon>Pseudomonadati</taxon>
        <taxon>Pseudomonadota</taxon>
        <taxon>Gammaproteobacteria</taxon>
        <taxon>Oceanospirillales</taxon>
        <taxon>Saccharospirillaceae</taxon>
        <taxon>Saccharospirillum</taxon>
    </lineage>
</organism>
<evidence type="ECO:0000256" key="3">
    <source>
        <dbReference type="ARBA" id="ARBA00022448"/>
    </source>
</evidence>
<accession>A0ABV7ZVT2</accession>
<keyword evidence="8 10" id="KW-1133">Transmembrane helix</keyword>
<evidence type="ECO:0000256" key="8">
    <source>
        <dbReference type="ARBA" id="ARBA00022989"/>
    </source>
</evidence>
<keyword evidence="4" id="KW-1003">Cell membrane</keyword>
<comment type="similarity">
    <text evidence="2">Belongs to the TonB family.</text>
</comment>
<keyword evidence="13" id="KW-1185">Reference proteome</keyword>
<sequence length="292" mass="31934">MTTASSAAAVTATDRVLFTGFIAVVLHAFVILGISFDASSSRQPNPTLEVTLALASDNQQPNETADFLAQSSQEGSGTLDEKQQISTDQVADFDDNVVREVEPMQTLASAPPVPLTQRFIVTEGDSSWGLEQDVPPPDIAQDAADIEQTQTATMDIATLRAMLDSRRQAYANRPRVRTLTAVSTRAASEAAYVQAWLQKVERIGNVNYPQAARAQRMRGSVRLLVEIGPQGDLRSVRLMESSGHALLDDAARRIVMESAPFDPFNAEMRQEYDILEIIRTFRFEVEGAMTTG</sequence>
<keyword evidence="6 10" id="KW-0812">Transmembrane</keyword>
<comment type="subcellular location">
    <subcellularLocation>
        <location evidence="1">Cell inner membrane</location>
        <topology evidence="1">Single-pass membrane protein</topology>
        <orientation evidence="1">Periplasmic side</orientation>
    </subcellularLocation>
</comment>
<dbReference type="Proteomes" id="UP001595617">
    <property type="component" value="Unassembled WGS sequence"/>
</dbReference>
<keyword evidence="3" id="KW-0813">Transport</keyword>
<keyword evidence="5" id="KW-0997">Cell inner membrane</keyword>
<feature type="transmembrane region" description="Helical" evidence="10">
    <location>
        <begin position="16"/>
        <end position="36"/>
    </location>
</feature>
<name>A0ABV7ZVT2_9GAMM</name>
<dbReference type="PROSITE" id="PS52015">
    <property type="entry name" value="TONB_CTD"/>
    <property type="match status" value="1"/>
</dbReference>
<evidence type="ECO:0000313" key="13">
    <source>
        <dbReference type="Proteomes" id="UP001595617"/>
    </source>
</evidence>
<evidence type="ECO:0000256" key="5">
    <source>
        <dbReference type="ARBA" id="ARBA00022519"/>
    </source>
</evidence>
<proteinExistence type="inferred from homology"/>
<dbReference type="PANTHER" id="PTHR33446">
    <property type="entry name" value="PROTEIN TONB-RELATED"/>
    <property type="match status" value="1"/>
</dbReference>
<evidence type="ECO:0000256" key="4">
    <source>
        <dbReference type="ARBA" id="ARBA00022475"/>
    </source>
</evidence>
<evidence type="ECO:0000256" key="9">
    <source>
        <dbReference type="ARBA" id="ARBA00023136"/>
    </source>
</evidence>
<dbReference type="Gene3D" id="3.30.1150.10">
    <property type="match status" value="1"/>
</dbReference>
<dbReference type="EMBL" id="JBHRYR010000002">
    <property type="protein sequence ID" value="MFC3851446.1"/>
    <property type="molecule type" value="Genomic_DNA"/>
</dbReference>
<evidence type="ECO:0000256" key="6">
    <source>
        <dbReference type="ARBA" id="ARBA00022692"/>
    </source>
</evidence>
<evidence type="ECO:0000256" key="10">
    <source>
        <dbReference type="SAM" id="Phobius"/>
    </source>
</evidence>
<keyword evidence="9 10" id="KW-0472">Membrane</keyword>
<dbReference type="PANTHER" id="PTHR33446:SF11">
    <property type="entry name" value="TONB3"/>
    <property type="match status" value="1"/>
</dbReference>
<keyword evidence="7" id="KW-0653">Protein transport</keyword>
<evidence type="ECO:0000259" key="11">
    <source>
        <dbReference type="PROSITE" id="PS52015"/>
    </source>
</evidence>
<evidence type="ECO:0000256" key="2">
    <source>
        <dbReference type="ARBA" id="ARBA00006555"/>
    </source>
</evidence>